<feature type="transmembrane region" description="Helical" evidence="1">
    <location>
        <begin position="172"/>
        <end position="190"/>
    </location>
</feature>
<keyword evidence="1" id="KW-0812">Transmembrane</keyword>
<evidence type="ECO:0000313" key="4">
    <source>
        <dbReference type="EMBL" id="MFO3703918.1"/>
    </source>
</evidence>
<evidence type="ECO:0000256" key="1">
    <source>
        <dbReference type="SAM" id="Phobius"/>
    </source>
</evidence>
<feature type="transmembrane region" description="Helical" evidence="1">
    <location>
        <begin position="313"/>
        <end position="330"/>
    </location>
</feature>
<dbReference type="EMBL" id="MDEC01000009">
    <property type="protein sequence ID" value="PPU64540.1"/>
    <property type="molecule type" value="Genomic_DNA"/>
</dbReference>
<accession>A0A2S7CSQ3</accession>
<dbReference type="Pfam" id="PF01757">
    <property type="entry name" value="Acyl_transf_3"/>
    <property type="match status" value="1"/>
</dbReference>
<dbReference type="PANTHER" id="PTHR23028:SF53">
    <property type="entry name" value="ACYL_TRANSF_3 DOMAIN-CONTAINING PROTEIN"/>
    <property type="match status" value="1"/>
</dbReference>
<gene>
    <name evidence="4" type="ORF">ACI6Q5_02790</name>
    <name evidence="5" type="ORF">XcodCFBP4690_08695</name>
</gene>
<feature type="transmembrane region" description="Helical" evidence="1">
    <location>
        <begin position="336"/>
        <end position="356"/>
    </location>
</feature>
<dbReference type="InterPro" id="IPR050879">
    <property type="entry name" value="Acyltransferase_3"/>
</dbReference>
<feature type="transmembrane region" description="Helical" evidence="1">
    <location>
        <begin position="210"/>
        <end position="227"/>
    </location>
</feature>
<sequence length="703" mass="76369">MTRSVAGNGYFAHIDGLRALAVLSVIVYHLDSGWLPGGFTGVDIFFVISGFVVSTSVDRLPRVSVAAELARFYARRLRRIAPALLACLVATALVSMLFIPESWLSESSSKTGRMALFGLSNWVLASVGQDYFSPRAEFNPYTQTWSLGVEEQFYLLFPWMFLAWMRGGAGRVWSLGVFALASAASLGYAWQRTQLPGHEITSFYLTTARFWQLGAGVLLYQAMTLLGRRGGQSLFATGIALPAPLRTLLVMLALAAIGHGMWNARPGHSPWSDGLWPVLGTLALLALLHRHADGWAGRVLSARPVVAIGRISYSLYLWHWPVLVVLRWTVGLESMAARLVAVALTFACAAASYRWVEVPWRSRRVGAWSNVRVVCAGLAALVLAAGVQSLLIESAPYVSLSVVSRHPLDWYAYARGLRKELPECRLQASNAAVNGQPVRIFARGQCTRPATTQRQVFVMGDSHALAYNEMLRRFPLLEGGSVRLYGVAGCSVASMQPGGQLPGCEAFVRPALEDVMAHARPGDVLFLPGLRVPRLAEQDALFDLDSNLAALHGAQAQAERDAMVAATIALLAPVQAKGVLIVFEAPKPVLKAPPYRCSDWFNRSNAICRNGMQIERAVMERYRAPALDGLRHIAAGLGGASVWDPLPLLCDAQWCAPTRQGRPVFFDADHLSGYGNRVLLPDFAAHLHGLPANAAAQSGPGPR</sequence>
<keyword evidence="5" id="KW-0012">Acyltransferase</keyword>
<dbReference type="EC" id="2.3.1.-" evidence="4"/>
<evidence type="ECO:0000259" key="2">
    <source>
        <dbReference type="Pfam" id="PF01757"/>
    </source>
</evidence>
<evidence type="ECO:0000313" key="7">
    <source>
        <dbReference type="Proteomes" id="UP001637990"/>
    </source>
</evidence>
<feature type="domain" description="Acyltransferase 3" evidence="2">
    <location>
        <begin position="14"/>
        <end position="352"/>
    </location>
</feature>
<feature type="transmembrane region" description="Helical" evidence="1">
    <location>
        <begin position="12"/>
        <end position="30"/>
    </location>
</feature>
<reference evidence="5 6" key="1">
    <citation type="submission" date="2016-08" db="EMBL/GenBank/DDBJ databases">
        <authorList>
            <person name="Seilhamer J.J."/>
        </authorList>
    </citation>
    <scope>NUCLEOTIDE SEQUENCE [LARGE SCALE GENOMIC DNA]</scope>
    <source>
        <strain evidence="5 6">CFBP4690</strain>
    </source>
</reference>
<name>A0A2S7CSQ3_9XANT</name>
<dbReference type="EMBL" id="JBJGBS010000007">
    <property type="protein sequence ID" value="MFO3703918.1"/>
    <property type="molecule type" value="Genomic_DNA"/>
</dbReference>
<keyword evidence="5" id="KW-0808">Transferase</keyword>
<evidence type="ECO:0000313" key="6">
    <source>
        <dbReference type="Proteomes" id="UP000237872"/>
    </source>
</evidence>
<feature type="transmembrane region" description="Helical" evidence="1">
    <location>
        <begin position="80"/>
        <end position="99"/>
    </location>
</feature>
<dbReference type="GO" id="GO:0016747">
    <property type="term" value="F:acyltransferase activity, transferring groups other than amino-acyl groups"/>
    <property type="evidence" value="ECO:0007669"/>
    <property type="project" value="InterPro"/>
</dbReference>
<dbReference type="Proteomes" id="UP000237872">
    <property type="component" value="Unassembled WGS sequence"/>
</dbReference>
<feature type="domain" description="SGNH" evidence="3">
    <location>
        <begin position="443"/>
        <end position="684"/>
    </location>
</feature>
<keyword evidence="7" id="KW-1185">Reference proteome</keyword>
<evidence type="ECO:0000313" key="5">
    <source>
        <dbReference type="EMBL" id="PPU64540.1"/>
    </source>
</evidence>
<feature type="transmembrane region" description="Helical" evidence="1">
    <location>
        <begin position="42"/>
        <end position="60"/>
    </location>
</feature>
<dbReference type="OrthoDB" id="9767863at2"/>
<feature type="transmembrane region" description="Helical" evidence="1">
    <location>
        <begin position="239"/>
        <end position="262"/>
    </location>
</feature>
<protein>
    <submittedName>
        <fullName evidence="4 5">Acyltransferase</fullName>
        <ecNumber evidence="4">2.3.1.-</ecNumber>
    </submittedName>
</protein>
<dbReference type="RefSeq" id="WP_104540568.1">
    <property type="nucleotide sequence ID" value="NZ_JBJGBS010000007.1"/>
</dbReference>
<dbReference type="PANTHER" id="PTHR23028">
    <property type="entry name" value="ACETYLTRANSFERASE"/>
    <property type="match status" value="1"/>
</dbReference>
<proteinExistence type="predicted"/>
<dbReference type="AlphaFoldDB" id="A0A2S7CSQ3"/>
<dbReference type="InterPro" id="IPR043968">
    <property type="entry name" value="SGNH"/>
</dbReference>
<dbReference type="GO" id="GO:0009103">
    <property type="term" value="P:lipopolysaccharide biosynthetic process"/>
    <property type="evidence" value="ECO:0007669"/>
    <property type="project" value="TreeGrafter"/>
</dbReference>
<comment type="caution">
    <text evidence="5">The sequence shown here is derived from an EMBL/GenBank/DDBJ whole genome shotgun (WGS) entry which is preliminary data.</text>
</comment>
<organism evidence="5 6">
    <name type="scientific">Xanthomonas codiaei</name>
    <dbReference type="NCBI Taxonomy" id="56463"/>
    <lineage>
        <taxon>Bacteria</taxon>
        <taxon>Pseudomonadati</taxon>
        <taxon>Pseudomonadota</taxon>
        <taxon>Gammaproteobacteria</taxon>
        <taxon>Lysobacterales</taxon>
        <taxon>Lysobacteraceae</taxon>
        <taxon>Xanthomonas</taxon>
    </lineage>
</organism>
<dbReference type="Pfam" id="PF19040">
    <property type="entry name" value="SGNH"/>
    <property type="match status" value="1"/>
</dbReference>
<keyword evidence="1" id="KW-1133">Transmembrane helix</keyword>
<feature type="transmembrane region" description="Helical" evidence="1">
    <location>
        <begin position="274"/>
        <end position="292"/>
    </location>
</feature>
<evidence type="ECO:0000259" key="3">
    <source>
        <dbReference type="Pfam" id="PF19040"/>
    </source>
</evidence>
<dbReference type="InterPro" id="IPR002656">
    <property type="entry name" value="Acyl_transf_3_dom"/>
</dbReference>
<feature type="transmembrane region" description="Helical" evidence="1">
    <location>
        <begin position="368"/>
        <end position="391"/>
    </location>
</feature>
<dbReference type="GO" id="GO:0016020">
    <property type="term" value="C:membrane"/>
    <property type="evidence" value="ECO:0007669"/>
    <property type="project" value="TreeGrafter"/>
</dbReference>
<reference evidence="4 7" key="2">
    <citation type="submission" date="2024-11" db="EMBL/GenBank/DDBJ databases">
        <title>Genome sequencing of Xanthomonas codiaei.</title>
        <authorList>
            <person name="Studholme D.J."/>
        </authorList>
    </citation>
    <scope>NUCLEOTIDE SEQUENCE [LARGE SCALE GENOMIC DNA]</scope>
    <source>
        <strain evidence="4 7">NCPPB 4350</strain>
    </source>
</reference>
<dbReference type="Proteomes" id="UP001637990">
    <property type="component" value="Unassembled WGS sequence"/>
</dbReference>
<feature type="transmembrane region" description="Helical" evidence="1">
    <location>
        <begin position="145"/>
        <end position="165"/>
    </location>
</feature>
<keyword evidence="1" id="KW-0472">Membrane</keyword>